<keyword evidence="3" id="KW-1133">Transmembrane helix</keyword>
<reference evidence="4 5" key="1">
    <citation type="submission" date="2023-06" db="EMBL/GenBank/DDBJ databases">
        <authorList>
            <person name="Feng G."/>
            <person name="Li J."/>
            <person name="Zhu H."/>
        </authorList>
    </citation>
    <scope>NUCLEOTIDE SEQUENCE [LARGE SCALE GENOMIC DNA]</scope>
    <source>
        <strain evidence="4 5">RHCKG28</strain>
    </source>
</reference>
<dbReference type="NCBIfam" id="TIGR01076">
    <property type="entry name" value="sortase_fam"/>
    <property type="match status" value="1"/>
</dbReference>
<dbReference type="SUPFAM" id="SSF63817">
    <property type="entry name" value="Sortase"/>
    <property type="match status" value="1"/>
</dbReference>
<accession>A0ABT7TP12</accession>
<evidence type="ECO:0000313" key="5">
    <source>
        <dbReference type="Proteomes" id="UP001236404"/>
    </source>
</evidence>
<evidence type="ECO:0000313" key="4">
    <source>
        <dbReference type="EMBL" id="MDM7891340.1"/>
    </source>
</evidence>
<feature type="transmembrane region" description="Helical" evidence="3">
    <location>
        <begin position="35"/>
        <end position="60"/>
    </location>
</feature>
<dbReference type="NCBIfam" id="NF033747">
    <property type="entry name" value="class_E_sortase"/>
    <property type="match status" value="1"/>
</dbReference>
<evidence type="ECO:0000256" key="2">
    <source>
        <dbReference type="SAM" id="MobiDB-lite"/>
    </source>
</evidence>
<protein>
    <submittedName>
        <fullName evidence="4">Class E sortase</fullName>
    </submittedName>
</protein>
<keyword evidence="3" id="KW-0812">Transmembrane</keyword>
<keyword evidence="1" id="KW-0378">Hydrolase</keyword>
<dbReference type="CDD" id="cd05830">
    <property type="entry name" value="Sortase_E"/>
    <property type="match status" value="1"/>
</dbReference>
<dbReference type="Pfam" id="PF04203">
    <property type="entry name" value="Sortase"/>
    <property type="match status" value="1"/>
</dbReference>
<dbReference type="InterPro" id="IPR005754">
    <property type="entry name" value="Sortase"/>
</dbReference>
<name>A0ABT7TP12_9MICO</name>
<keyword evidence="5" id="KW-1185">Reference proteome</keyword>
<feature type="region of interest" description="Disordered" evidence="2">
    <location>
        <begin position="1"/>
        <end position="32"/>
    </location>
</feature>
<organism evidence="4 5">
    <name type="scientific">Curtobacterium caseinilyticum</name>
    <dbReference type="NCBI Taxonomy" id="3055137"/>
    <lineage>
        <taxon>Bacteria</taxon>
        <taxon>Bacillati</taxon>
        <taxon>Actinomycetota</taxon>
        <taxon>Actinomycetes</taxon>
        <taxon>Micrococcales</taxon>
        <taxon>Microbacteriaceae</taxon>
        <taxon>Curtobacterium</taxon>
    </lineage>
</organism>
<proteinExistence type="predicted"/>
<dbReference type="InterPro" id="IPR053465">
    <property type="entry name" value="Sortase_Class_E"/>
</dbReference>
<keyword evidence="3" id="KW-0472">Membrane</keyword>
<dbReference type="RefSeq" id="WP_289473112.1">
    <property type="nucleotide sequence ID" value="NZ_JAUCMN010000003.1"/>
</dbReference>
<comment type="caution">
    <text evidence="4">The sequence shown here is derived from an EMBL/GenBank/DDBJ whole genome shotgun (WGS) entry which is preliminary data.</text>
</comment>
<dbReference type="Gene3D" id="2.40.260.10">
    <property type="entry name" value="Sortase"/>
    <property type="match status" value="1"/>
</dbReference>
<sequence>MTAHDTVPTRRSAREDSGADGGAPQPRRTRRRQSVGGALVALLAELLIIAGAGTGLYVAWTAWWTDVVAVNEQSKLVDDLGQQVAPKIEGSEHRGTAPVLAEPPDVTDVFGTMQIPRFGADYLRPIGEGTDRERVLNTIGLGHYQDTAMPGAEGNFAVAGHRVTYGKPLNQIADLKTGDSIVVRVTDKAKDFDVWYVYKVTDSQIVTPDKIETIAPVPNKPGVTPTADDRWLTLTACHPMWSAKERYVTHAKLDYWMPVSEGTPKELSETPK</sequence>
<dbReference type="EMBL" id="JAUCMN010000003">
    <property type="protein sequence ID" value="MDM7891340.1"/>
    <property type="molecule type" value="Genomic_DNA"/>
</dbReference>
<gene>
    <name evidence="4" type="ORF">QUG93_06565</name>
</gene>
<dbReference type="Proteomes" id="UP001236404">
    <property type="component" value="Unassembled WGS sequence"/>
</dbReference>
<dbReference type="InterPro" id="IPR023365">
    <property type="entry name" value="Sortase_dom-sf"/>
</dbReference>
<evidence type="ECO:0000256" key="1">
    <source>
        <dbReference type="ARBA" id="ARBA00022801"/>
    </source>
</evidence>
<evidence type="ECO:0000256" key="3">
    <source>
        <dbReference type="SAM" id="Phobius"/>
    </source>
</evidence>
<dbReference type="InterPro" id="IPR042003">
    <property type="entry name" value="Sortase_E"/>
</dbReference>